<dbReference type="Proteomes" id="UP000582659">
    <property type="component" value="Unassembled WGS sequence"/>
</dbReference>
<sequence>MWKVGLLLLSICALAKCADDNRFELGFETTDEIKKENLKCLKDADYKVVGVRIYNNGEHDETGLKNMETASENFTVQALVVPNISKAAAVQVTDIVKRGRRNKQALQKIFLKITDPLCWWQEQERNVAFINLFVKTAQSLKLKVGFYTNWYDYKVITGNSARFSPTEVWYWKTLGVGDDAKGETNFDDFYPFGPIKGHPTRLGSRAGPGRKSRPGPRAGRGRPGPARFNFSSARPGPARGPARAGPGRPEN</sequence>
<feature type="signal peptide" evidence="2">
    <location>
        <begin position="1"/>
        <end position="17"/>
    </location>
</feature>
<feature type="chain" id="PRO_5032463786" evidence="2">
    <location>
        <begin position="18"/>
        <end position="251"/>
    </location>
</feature>
<accession>A0A811KXQ5</accession>
<evidence type="ECO:0000313" key="3">
    <source>
        <dbReference type="EMBL" id="CAD5220099.1"/>
    </source>
</evidence>
<dbReference type="OrthoDB" id="25039at2759"/>
<dbReference type="PANTHER" id="PTHR23208">
    <property type="entry name" value="LYSOZYME PROTEIN"/>
    <property type="match status" value="1"/>
</dbReference>
<feature type="compositionally biased region" description="Low complexity" evidence="1">
    <location>
        <begin position="223"/>
        <end position="251"/>
    </location>
</feature>
<dbReference type="EMBL" id="CAJFCV020000003">
    <property type="protein sequence ID" value="CAG9105907.1"/>
    <property type="molecule type" value="Genomic_DNA"/>
</dbReference>
<name>A0A811KXQ5_BURXY</name>
<dbReference type="InterPro" id="IPR017853">
    <property type="entry name" value="GH"/>
</dbReference>
<dbReference type="SMR" id="A0A811KXQ5"/>
<dbReference type="PANTHER" id="PTHR23208:SF36">
    <property type="entry name" value="LYSOZYME-RELATED"/>
    <property type="match status" value="1"/>
</dbReference>
<reference evidence="3" key="1">
    <citation type="submission" date="2020-09" db="EMBL/GenBank/DDBJ databases">
        <authorList>
            <person name="Kikuchi T."/>
        </authorList>
    </citation>
    <scope>NUCLEOTIDE SEQUENCE</scope>
    <source>
        <strain evidence="3">Ka4C1</strain>
    </source>
</reference>
<keyword evidence="2" id="KW-0732">Signal</keyword>
<dbReference type="SUPFAM" id="SSF51445">
    <property type="entry name" value="(Trans)glycosidases"/>
    <property type="match status" value="1"/>
</dbReference>
<dbReference type="Proteomes" id="UP000659654">
    <property type="component" value="Unassembled WGS sequence"/>
</dbReference>
<comment type="caution">
    <text evidence="3">The sequence shown here is derived from an EMBL/GenBank/DDBJ whole genome shotgun (WGS) entry which is preliminary data.</text>
</comment>
<dbReference type="AlphaFoldDB" id="A0A811KXQ5"/>
<keyword evidence="4" id="KW-1185">Reference proteome</keyword>
<proteinExistence type="predicted"/>
<dbReference type="EMBL" id="CAJFDI010000003">
    <property type="protein sequence ID" value="CAD5220099.1"/>
    <property type="molecule type" value="Genomic_DNA"/>
</dbReference>
<gene>
    <name evidence="3" type="ORF">BXYJ_LOCUS6009</name>
</gene>
<evidence type="ECO:0000313" key="4">
    <source>
        <dbReference type="Proteomes" id="UP000659654"/>
    </source>
</evidence>
<evidence type="ECO:0000256" key="2">
    <source>
        <dbReference type="SAM" id="SignalP"/>
    </source>
</evidence>
<protein>
    <submittedName>
        <fullName evidence="3">(pine wood nematode) hypothetical protein</fullName>
    </submittedName>
</protein>
<dbReference type="GO" id="GO:0007165">
    <property type="term" value="P:signal transduction"/>
    <property type="evidence" value="ECO:0007669"/>
    <property type="project" value="TreeGrafter"/>
</dbReference>
<evidence type="ECO:0000256" key="1">
    <source>
        <dbReference type="SAM" id="MobiDB-lite"/>
    </source>
</evidence>
<feature type="region of interest" description="Disordered" evidence="1">
    <location>
        <begin position="197"/>
        <end position="251"/>
    </location>
</feature>
<organism evidence="3 4">
    <name type="scientific">Bursaphelenchus xylophilus</name>
    <name type="common">Pinewood nematode worm</name>
    <name type="synonym">Aphelenchoides xylophilus</name>
    <dbReference type="NCBI Taxonomy" id="6326"/>
    <lineage>
        <taxon>Eukaryota</taxon>
        <taxon>Metazoa</taxon>
        <taxon>Ecdysozoa</taxon>
        <taxon>Nematoda</taxon>
        <taxon>Chromadorea</taxon>
        <taxon>Rhabditida</taxon>
        <taxon>Tylenchina</taxon>
        <taxon>Tylenchomorpha</taxon>
        <taxon>Aphelenchoidea</taxon>
        <taxon>Aphelenchoididae</taxon>
        <taxon>Bursaphelenchus</taxon>
    </lineage>
</organism>
<dbReference type="InterPro" id="IPR051595">
    <property type="entry name" value="GH25_Enzymes"/>
</dbReference>